<reference evidence="2 3" key="1">
    <citation type="submission" date="2014-04" db="EMBL/GenBank/DDBJ databases">
        <authorList>
            <consortium name="DOE Joint Genome Institute"/>
            <person name="Kuo A."/>
            <person name="Kohler A."/>
            <person name="Nagy L.G."/>
            <person name="Floudas D."/>
            <person name="Copeland A."/>
            <person name="Barry K.W."/>
            <person name="Cichocki N."/>
            <person name="Veneault-Fourrey C."/>
            <person name="LaButti K."/>
            <person name="Lindquist E.A."/>
            <person name="Lipzen A."/>
            <person name="Lundell T."/>
            <person name="Morin E."/>
            <person name="Murat C."/>
            <person name="Sun H."/>
            <person name="Tunlid A."/>
            <person name="Henrissat B."/>
            <person name="Grigoriev I.V."/>
            <person name="Hibbett D.S."/>
            <person name="Martin F."/>
            <person name="Nordberg H.P."/>
            <person name="Cantor M.N."/>
            <person name="Hua S.X."/>
        </authorList>
    </citation>
    <scope>NUCLEOTIDE SEQUENCE [LARGE SCALE GENOMIC DNA]</scope>
    <source>
        <strain evidence="2 3">LaAM-08-1</strain>
    </source>
</reference>
<evidence type="ECO:0000313" key="2">
    <source>
        <dbReference type="EMBL" id="KIK05060.1"/>
    </source>
</evidence>
<dbReference type="EMBL" id="KN838563">
    <property type="protein sequence ID" value="KIK05060.1"/>
    <property type="molecule type" value="Genomic_DNA"/>
</dbReference>
<dbReference type="AlphaFoldDB" id="A0A0C9WZ56"/>
<accession>A0A0C9WZ56</accession>
<keyword evidence="3" id="KW-1185">Reference proteome</keyword>
<protein>
    <submittedName>
        <fullName evidence="2">Uncharacterized protein</fullName>
    </submittedName>
</protein>
<reference evidence="3" key="2">
    <citation type="submission" date="2015-01" db="EMBL/GenBank/DDBJ databases">
        <title>Evolutionary Origins and Diversification of the Mycorrhizal Mutualists.</title>
        <authorList>
            <consortium name="DOE Joint Genome Institute"/>
            <consortium name="Mycorrhizal Genomics Consortium"/>
            <person name="Kohler A."/>
            <person name="Kuo A."/>
            <person name="Nagy L.G."/>
            <person name="Floudas D."/>
            <person name="Copeland A."/>
            <person name="Barry K.W."/>
            <person name="Cichocki N."/>
            <person name="Veneault-Fourrey C."/>
            <person name="LaButti K."/>
            <person name="Lindquist E.A."/>
            <person name="Lipzen A."/>
            <person name="Lundell T."/>
            <person name="Morin E."/>
            <person name="Murat C."/>
            <person name="Riley R."/>
            <person name="Ohm R."/>
            <person name="Sun H."/>
            <person name="Tunlid A."/>
            <person name="Henrissat B."/>
            <person name="Grigoriev I.V."/>
            <person name="Hibbett D.S."/>
            <person name="Martin F."/>
        </authorList>
    </citation>
    <scope>NUCLEOTIDE SEQUENCE [LARGE SCALE GENOMIC DNA]</scope>
    <source>
        <strain evidence="3">LaAM-08-1</strain>
    </source>
</reference>
<gene>
    <name evidence="2" type="ORF">K443DRAFT_675355</name>
</gene>
<sequence length="419" mass="46093">MSRPGYQIYEDEMILKCHGFPVWFGDPYGRAEIQIGDIGYMRDGMFVQVMNCNFSFNELITTPVHFNGPIYSQSLKRQEGGTEVGVLAPPGVGVNGYISFTSSHNMCAMLNVEEGVVDYTRCSNIDKEAVGERFLQNARKWIAEAVKEHRIANDISIERLILITGFYKSANWEAAALSSSSSTGDLSFTIENSQAGGGISMNWDSVQHLSPEYSTGHRHPPRPSSPQFLGGSSAPRTGSNEPQVLGACSDITHGTNNPTGPRVSFKKCCHQHADRNQCLLLRGFRIRGRLGAKDEAVEQLVSEELKPSWRARFKRFVNTNSKTSKPSSDQSCQRSSSAYDYLEPIEGLPDTNFCDQLYNAIAVAKFRENNSDFVLVHDDELIGMLERDAAALDSEPGSSSGALHASSISDSTQKIIGNL</sequence>
<proteinExistence type="predicted"/>
<name>A0A0C9WZ56_9AGAR</name>
<organism evidence="2 3">
    <name type="scientific">Laccaria amethystina LaAM-08-1</name>
    <dbReference type="NCBI Taxonomy" id="1095629"/>
    <lineage>
        <taxon>Eukaryota</taxon>
        <taxon>Fungi</taxon>
        <taxon>Dikarya</taxon>
        <taxon>Basidiomycota</taxon>
        <taxon>Agaricomycotina</taxon>
        <taxon>Agaricomycetes</taxon>
        <taxon>Agaricomycetidae</taxon>
        <taxon>Agaricales</taxon>
        <taxon>Agaricineae</taxon>
        <taxon>Hydnangiaceae</taxon>
        <taxon>Laccaria</taxon>
    </lineage>
</organism>
<dbReference type="HOGENOM" id="CLU_794693_0_0_1"/>
<evidence type="ECO:0000313" key="3">
    <source>
        <dbReference type="Proteomes" id="UP000054477"/>
    </source>
</evidence>
<evidence type="ECO:0000256" key="1">
    <source>
        <dbReference type="SAM" id="MobiDB-lite"/>
    </source>
</evidence>
<dbReference type="Proteomes" id="UP000054477">
    <property type="component" value="Unassembled WGS sequence"/>
</dbReference>
<feature type="region of interest" description="Disordered" evidence="1">
    <location>
        <begin position="210"/>
        <end position="245"/>
    </location>
</feature>
<dbReference type="OrthoDB" id="2986207at2759"/>